<dbReference type="InterPro" id="IPR001460">
    <property type="entry name" value="PCN-bd_Tpept"/>
</dbReference>
<dbReference type="PANTHER" id="PTHR32282">
    <property type="entry name" value="BINDING PROTEIN TRANSPEPTIDASE, PUTATIVE-RELATED"/>
    <property type="match status" value="1"/>
</dbReference>
<evidence type="ECO:0000259" key="12">
    <source>
        <dbReference type="Pfam" id="PF00905"/>
    </source>
</evidence>
<evidence type="ECO:0000256" key="4">
    <source>
        <dbReference type="ARBA" id="ARBA00022645"/>
    </source>
</evidence>
<dbReference type="AlphaFoldDB" id="A0A5C1YQF6"/>
<comment type="similarity">
    <text evidence="2">In the C-terminal section; belongs to the transpeptidase family.</text>
</comment>
<dbReference type="Gene3D" id="1.10.3810.10">
    <property type="entry name" value="Biosynthetic peptidoglycan transglycosylase-like"/>
    <property type="match status" value="1"/>
</dbReference>
<gene>
    <name evidence="15" type="ORF">FLP30_04150</name>
</gene>
<evidence type="ECO:0000256" key="7">
    <source>
        <dbReference type="ARBA" id="ARBA00022679"/>
    </source>
</evidence>
<reference evidence="15 16" key="1">
    <citation type="submission" date="2019-09" db="EMBL/GenBank/DDBJ databases">
        <title>Genome sequencing of strain KACC 21233.</title>
        <authorList>
            <person name="Heo J."/>
            <person name="Kim S.-J."/>
            <person name="Kim J.-S."/>
            <person name="Hong S.-B."/>
            <person name="Kwon S.-W."/>
        </authorList>
    </citation>
    <scope>NUCLEOTIDE SEQUENCE [LARGE SCALE GENOMIC DNA]</scope>
    <source>
        <strain evidence="15 16">KACC 21233</strain>
    </source>
</reference>
<evidence type="ECO:0000256" key="5">
    <source>
        <dbReference type="ARBA" id="ARBA00022670"/>
    </source>
</evidence>
<sequence length="674" mass="71426">MMGRGLWRRHAVRAGLAGACLASLLAGAALLDHLLPPDMARVRSFALILQARDGTVLDGRTSHDGTWRLPTQSKQVDPTYLALLLQTEDRRFAWHPGIDPLSLTRAAWQLLTHGHIVSGGSTLAMQASRLLMPHPHTWGGKLADLLRALQLEWRYGHTGTLDLYLTLTPEGGNIEGIRAASLLYFGHEPAHLSPAEAALLVALPRKPAAFRPDRHPQALLAAAQGVLSHAQQPLPALWPHPTTGPHPHDAPEVLAFLWGNGRRDTVHSTLDAAQQRTIRALLTRDLPPRHGTLAALVANHEHEITTWVGGSEHSCPSCAIDMVLAPRSPGSALKPLIYGMALDAGWLTPTTRLRDSRMAVGDYAPHDYGHTFYGETTAARALQLSLNIPAILVLQKIGAATFRDHLARCGVVLRLPDATATPSLALALGGEAVTLRELVTLYAAIDHAGTVAPLVLDHTAPPPPPMDTRFASPRATADLRAILRGTHPPAGTSWHDVAFKTGTSYGGRDAWAMATTGRWTVGVWAGRPDGTATPGLTGRGVAGPVLGRIITLLQPPAPIPTTLAVAPTHLNTAALSTALHRMATVAGPQIITPANGAELENSPDPAHASPIGLEAAGGVPPYRWYVNGTPVSVPPGASAAWLPDGPGFTHISVTDAQGLSAQATIRIRDADPTL</sequence>
<evidence type="ECO:0000256" key="6">
    <source>
        <dbReference type="ARBA" id="ARBA00022676"/>
    </source>
</evidence>
<dbReference type="GO" id="GO:0008658">
    <property type="term" value="F:penicillin binding"/>
    <property type="evidence" value="ECO:0007669"/>
    <property type="project" value="InterPro"/>
</dbReference>
<keyword evidence="9" id="KW-0511">Multifunctional enzyme</keyword>
<dbReference type="SUPFAM" id="SSF56601">
    <property type="entry name" value="beta-lactamase/transpeptidase-like"/>
    <property type="match status" value="1"/>
</dbReference>
<dbReference type="Proteomes" id="UP000324536">
    <property type="component" value="Chromosome"/>
</dbReference>
<dbReference type="KEGG" id="acek:FLP30_04150"/>
<keyword evidence="4" id="KW-0121">Carboxypeptidase</keyword>
<keyword evidence="6" id="KW-0328">Glycosyltransferase</keyword>
<dbReference type="SUPFAM" id="SSF53955">
    <property type="entry name" value="Lysozyme-like"/>
    <property type="match status" value="1"/>
</dbReference>
<evidence type="ECO:0000259" key="13">
    <source>
        <dbReference type="Pfam" id="PF00912"/>
    </source>
</evidence>
<comment type="pathway">
    <text evidence="1">Cell wall biogenesis; peptidoglycan biosynthesis.</text>
</comment>
<evidence type="ECO:0000256" key="8">
    <source>
        <dbReference type="ARBA" id="ARBA00022801"/>
    </source>
</evidence>
<evidence type="ECO:0000259" key="14">
    <source>
        <dbReference type="Pfam" id="PF06832"/>
    </source>
</evidence>
<dbReference type="UniPathway" id="UPA00219"/>
<protein>
    <recommendedName>
        <fullName evidence="10">peptidoglycan glycosyltransferase</fullName>
        <ecNumber evidence="10">2.4.99.28</ecNumber>
    </recommendedName>
</protein>
<evidence type="ECO:0000256" key="1">
    <source>
        <dbReference type="ARBA" id="ARBA00004752"/>
    </source>
</evidence>
<evidence type="ECO:0000256" key="9">
    <source>
        <dbReference type="ARBA" id="ARBA00023268"/>
    </source>
</evidence>
<feature type="domain" description="Penicillin-binding protein transpeptidase" evidence="12">
    <location>
        <begin position="294"/>
        <end position="522"/>
    </location>
</feature>
<proteinExistence type="inferred from homology"/>
<dbReference type="EC" id="2.4.99.28" evidence="10"/>
<dbReference type="GO" id="GO:0009252">
    <property type="term" value="P:peptidoglycan biosynthetic process"/>
    <property type="evidence" value="ECO:0007669"/>
    <property type="project" value="UniProtKB-UniPathway"/>
</dbReference>
<dbReference type="InterPro" id="IPR012338">
    <property type="entry name" value="Beta-lactam/transpept-like"/>
</dbReference>
<dbReference type="InterPro" id="IPR009647">
    <property type="entry name" value="PBP_C"/>
</dbReference>
<dbReference type="GO" id="GO:0004180">
    <property type="term" value="F:carboxypeptidase activity"/>
    <property type="evidence" value="ECO:0007669"/>
    <property type="project" value="UniProtKB-KW"/>
</dbReference>
<evidence type="ECO:0000313" key="16">
    <source>
        <dbReference type="Proteomes" id="UP000324536"/>
    </source>
</evidence>
<name>A0A5C1YQF6_9PROT</name>
<dbReference type="GO" id="GO:0008955">
    <property type="term" value="F:peptidoglycan glycosyltransferase activity"/>
    <property type="evidence" value="ECO:0007669"/>
    <property type="project" value="UniProtKB-EC"/>
</dbReference>
<dbReference type="Pfam" id="PF00912">
    <property type="entry name" value="Transgly"/>
    <property type="match status" value="1"/>
</dbReference>
<evidence type="ECO:0000313" key="15">
    <source>
        <dbReference type="EMBL" id="QEO17032.1"/>
    </source>
</evidence>
<evidence type="ECO:0000256" key="3">
    <source>
        <dbReference type="ARBA" id="ARBA00007739"/>
    </source>
</evidence>
<dbReference type="InterPro" id="IPR050396">
    <property type="entry name" value="Glycosyltr_51/Transpeptidase"/>
</dbReference>
<comment type="catalytic activity">
    <reaction evidence="11">
        <text>[GlcNAc-(1-&gt;4)-Mur2Ac(oyl-L-Ala-gamma-D-Glu-L-Lys-D-Ala-D-Ala)](n)-di-trans,octa-cis-undecaprenyl diphosphate + beta-D-GlcNAc-(1-&gt;4)-Mur2Ac(oyl-L-Ala-gamma-D-Glu-L-Lys-D-Ala-D-Ala)-di-trans,octa-cis-undecaprenyl diphosphate = [GlcNAc-(1-&gt;4)-Mur2Ac(oyl-L-Ala-gamma-D-Glu-L-Lys-D-Ala-D-Ala)](n+1)-di-trans,octa-cis-undecaprenyl diphosphate + di-trans,octa-cis-undecaprenyl diphosphate + H(+)</text>
        <dbReference type="Rhea" id="RHEA:23708"/>
        <dbReference type="Rhea" id="RHEA-COMP:9602"/>
        <dbReference type="Rhea" id="RHEA-COMP:9603"/>
        <dbReference type="ChEBI" id="CHEBI:15378"/>
        <dbReference type="ChEBI" id="CHEBI:58405"/>
        <dbReference type="ChEBI" id="CHEBI:60033"/>
        <dbReference type="ChEBI" id="CHEBI:78435"/>
        <dbReference type="EC" id="2.4.99.28"/>
    </reaction>
</comment>
<keyword evidence="7" id="KW-0808">Transferase</keyword>
<dbReference type="Pfam" id="PF00905">
    <property type="entry name" value="Transpeptidase"/>
    <property type="match status" value="1"/>
</dbReference>
<dbReference type="InterPro" id="IPR001264">
    <property type="entry name" value="Glyco_trans_51"/>
</dbReference>
<dbReference type="GO" id="GO:0006508">
    <property type="term" value="P:proteolysis"/>
    <property type="evidence" value="ECO:0007669"/>
    <property type="project" value="UniProtKB-KW"/>
</dbReference>
<dbReference type="Pfam" id="PF06832">
    <property type="entry name" value="BiPBP_C"/>
    <property type="match status" value="1"/>
</dbReference>
<evidence type="ECO:0000256" key="10">
    <source>
        <dbReference type="ARBA" id="ARBA00044770"/>
    </source>
</evidence>
<dbReference type="OrthoDB" id="9766909at2"/>
<dbReference type="InterPro" id="IPR036950">
    <property type="entry name" value="PBP_transglycosylase"/>
</dbReference>
<dbReference type="InterPro" id="IPR023346">
    <property type="entry name" value="Lysozyme-like_dom_sf"/>
</dbReference>
<accession>A0A5C1YQF6</accession>
<keyword evidence="5" id="KW-0645">Protease</keyword>
<evidence type="ECO:0000256" key="2">
    <source>
        <dbReference type="ARBA" id="ARBA00007090"/>
    </source>
</evidence>
<dbReference type="GO" id="GO:0030288">
    <property type="term" value="C:outer membrane-bounded periplasmic space"/>
    <property type="evidence" value="ECO:0007669"/>
    <property type="project" value="TreeGrafter"/>
</dbReference>
<keyword evidence="8" id="KW-0378">Hydrolase</keyword>
<keyword evidence="16" id="KW-1185">Reference proteome</keyword>
<organism evidence="15 16">
    <name type="scientific">Acetobacter vaccinii</name>
    <dbReference type="NCBI Taxonomy" id="2592655"/>
    <lineage>
        <taxon>Bacteria</taxon>
        <taxon>Pseudomonadati</taxon>
        <taxon>Pseudomonadota</taxon>
        <taxon>Alphaproteobacteria</taxon>
        <taxon>Acetobacterales</taxon>
        <taxon>Acetobacteraceae</taxon>
        <taxon>Acetobacter</taxon>
    </lineage>
</organism>
<dbReference type="PANTHER" id="PTHR32282:SF15">
    <property type="entry name" value="PENICILLIN-BINDING PROTEIN 1C"/>
    <property type="match status" value="1"/>
</dbReference>
<evidence type="ECO:0000256" key="11">
    <source>
        <dbReference type="ARBA" id="ARBA00049902"/>
    </source>
</evidence>
<feature type="domain" description="Penicillin-binding C-terminal" evidence="14">
    <location>
        <begin position="583"/>
        <end position="666"/>
    </location>
</feature>
<feature type="domain" description="Glycosyl transferase family 51" evidence="13">
    <location>
        <begin position="64"/>
        <end position="229"/>
    </location>
</feature>
<dbReference type="Gene3D" id="3.40.710.10">
    <property type="entry name" value="DD-peptidase/beta-lactamase superfamily"/>
    <property type="match status" value="1"/>
</dbReference>
<comment type="similarity">
    <text evidence="3">In the N-terminal section; belongs to the glycosyltransferase 51 family.</text>
</comment>
<dbReference type="EMBL" id="CP043506">
    <property type="protein sequence ID" value="QEO17032.1"/>
    <property type="molecule type" value="Genomic_DNA"/>
</dbReference>